<dbReference type="SMART" id="SM00823">
    <property type="entry name" value="PKS_PP"/>
    <property type="match status" value="1"/>
</dbReference>
<dbReference type="Gene3D" id="3.40.47.10">
    <property type="match status" value="1"/>
</dbReference>
<dbReference type="GO" id="GO:0006633">
    <property type="term" value="P:fatty acid biosynthetic process"/>
    <property type="evidence" value="ECO:0007669"/>
    <property type="project" value="TreeGrafter"/>
</dbReference>
<dbReference type="InterPro" id="IPR036736">
    <property type="entry name" value="ACP-like_sf"/>
</dbReference>
<dbReference type="GO" id="GO:0031177">
    <property type="term" value="F:phosphopantetheine binding"/>
    <property type="evidence" value="ECO:0007669"/>
    <property type="project" value="InterPro"/>
</dbReference>
<dbReference type="FunFam" id="3.40.50.12780:FF:000013">
    <property type="entry name" value="Long-chain-fatty-acid--AMP ligase FadD32"/>
    <property type="match status" value="1"/>
</dbReference>
<evidence type="ECO:0000256" key="7">
    <source>
        <dbReference type="ARBA" id="ARBA00054155"/>
    </source>
</evidence>
<evidence type="ECO:0000313" key="10">
    <source>
        <dbReference type="EMBL" id="RKH45034.1"/>
    </source>
</evidence>
<keyword evidence="5" id="KW-0276">Fatty acid metabolism</keyword>
<comment type="caution">
    <text evidence="10">The sequence shown here is derived from an EMBL/GenBank/DDBJ whole genome shotgun (WGS) entry which is preliminary data.</text>
</comment>
<keyword evidence="3" id="KW-0597">Phosphoprotein</keyword>
<evidence type="ECO:0000256" key="6">
    <source>
        <dbReference type="ARBA" id="ARBA00023098"/>
    </source>
</evidence>
<dbReference type="GO" id="GO:0005886">
    <property type="term" value="C:plasma membrane"/>
    <property type="evidence" value="ECO:0007669"/>
    <property type="project" value="TreeGrafter"/>
</dbReference>
<dbReference type="Pfam" id="PF00109">
    <property type="entry name" value="ketoacyl-synt"/>
    <property type="match status" value="1"/>
</dbReference>
<dbReference type="SUPFAM" id="SSF53901">
    <property type="entry name" value="Thiolase-like"/>
    <property type="match status" value="1"/>
</dbReference>
<dbReference type="GO" id="GO:0005737">
    <property type="term" value="C:cytoplasm"/>
    <property type="evidence" value="ECO:0007669"/>
    <property type="project" value="TreeGrafter"/>
</dbReference>
<dbReference type="InterPro" id="IPR020806">
    <property type="entry name" value="PKS_PP-bd"/>
</dbReference>
<keyword evidence="4" id="KW-0808">Transferase</keyword>
<dbReference type="AlphaFoldDB" id="A0A3A8NZV4"/>
<dbReference type="SMART" id="SM00825">
    <property type="entry name" value="PKS_KS"/>
    <property type="match status" value="1"/>
</dbReference>
<dbReference type="InterPro" id="IPR020841">
    <property type="entry name" value="PKS_Beta-ketoAc_synthase_dom"/>
</dbReference>
<comment type="function">
    <text evidence="7">Involved in production of the polyketide antibiotic thailandamide.</text>
</comment>
<accession>A0A3A8NZV4</accession>
<dbReference type="InterPro" id="IPR025110">
    <property type="entry name" value="AMP-bd_C"/>
</dbReference>
<comment type="similarity">
    <text evidence="1">Belongs to the ATP-dependent AMP-binding enzyme family.</text>
</comment>
<dbReference type="CDD" id="cd00833">
    <property type="entry name" value="PKS"/>
    <property type="match status" value="1"/>
</dbReference>
<dbReference type="InterPro" id="IPR045851">
    <property type="entry name" value="AMP-bd_C_sf"/>
</dbReference>
<dbReference type="Pfam" id="PF02801">
    <property type="entry name" value="Ketoacyl-synt_C"/>
    <property type="match status" value="1"/>
</dbReference>
<dbReference type="InterPro" id="IPR009081">
    <property type="entry name" value="PP-bd_ACP"/>
</dbReference>
<dbReference type="EMBL" id="RAWG01000041">
    <property type="protein sequence ID" value="RKH45034.1"/>
    <property type="molecule type" value="Genomic_DNA"/>
</dbReference>
<organism evidence="10 11">
    <name type="scientific">Corallococcus sicarius</name>
    <dbReference type="NCBI Taxonomy" id="2316726"/>
    <lineage>
        <taxon>Bacteria</taxon>
        <taxon>Pseudomonadati</taxon>
        <taxon>Myxococcota</taxon>
        <taxon>Myxococcia</taxon>
        <taxon>Myxococcales</taxon>
        <taxon>Cystobacterineae</taxon>
        <taxon>Myxococcaceae</taxon>
        <taxon>Corallococcus</taxon>
    </lineage>
</organism>
<dbReference type="GO" id="GO:0071770">
    <property type="term" value="P:DIM/DIP cell wall layer assembly"/>
    <property type="evidence" value="ECO:0007669"/>
    <property type="project" value="TreeGrafter"/>
</dbReference>
<dbReference type="GO" id="GO:0004312">
    <property type="term" value="F:fatty acid synthase activity"/>
    <property type="evidence" value="ECO:0007669"/>
    <property type="project" value="TreeGrafter"/>
</dbReference>
<evidence type="ECO:0000256" key="1">
    <source>
        <dbReference type="ARBA" id="ARBA00006432"/>
    </source>
</evidence>
<evidence type="ECO:0000259" key="9">
    <source>
        <dbReference type="PROSITE" id="PS52004"/>
    </source>
</evidence>
<dbReference type="InterPro" id="IPR000873">
    <property type="entry name" value="AMP-dep_synth/lig_dom"/>
</dbReference>
<evidence type="ECO:0000256" key="3">
    <source>
        <dbReference type="ARBA" id="ARBA00022553"/>
    </source>
</evidence>
<keyword evidence="2" id="KW-0596">Phosphopantetheine</keyword>
<evidence type="ECO:0000256" key="5">
    <source>
        <dbReference type="ARBA" id="ARBA00022832"/>
    </source>
</evidence>
<feature type="domain" description="Ketosynthase family 3 (KS3)" evidence="9">
    <location>
        <begin position="706"/>
        <end position="1130"/>
    </location>
</feature>
<keyword evidence="11" id="KW-1185">Reference proteome</keyword>
<dbReference type="InterPro" id="IPR050091">
    <property type="entry name" value="PKS_NRPS_Biosynth_Enz"/>
</dbReference>
<reference evidence="11" key="1">
    <citation type="submission" date="2018-09" db="EMBL/GenBank/DDBJ databases">
        <authorList>
            <person name="Livingstone P.G."/>
            <person name="Whitworth D.E."/>
        </authorList>
    </citation>
    <scope>NUCLEOTIDE SEQUENCE [LARGE SCALE GENOMIC DNA]</scope>
    <source>
        <strain evidence="11">CA040B</strain>
    </source>
</reference>
<evidence type="ECO:0000256" key="4">
    <source>
        <dbReference type="ARBA" id="ARBA00022679"/>
    </source>
</evidence>
<dbReference type="InterPro" id="IPR016039">
    <property type="entry name" value="Thiolase-like"/>
</dbReference>
<protein>
    <submittedName>
        <fullName evidence="10">Uncharacterized protein</fullName>
    </submittedName>
</protein>
<feature type="non-terminal residue" evidence="10">
    <location>
        <position position="1150"/>
    </location>
</feature>
<dbReference type="FunFam" id="3.40.47.10:FF:000019">
    <property type="entry name" value="Polyketide synthase type I"/>
    <property type="match status" value="1"/>
</dbReference>
<dbReference type="InterPro" id="IPR032821">
    <property type="entry name" value="PKS_assoc"/>
</dbReference>
<dbReference type="CDD" id="cd05931">
    <property type="entry name" value="FAAL"/>
    <property type="match status" value="1"/>
</dbReference>
<dbReference type="PANTHER" id="PTHR43775:SF37">
    <property type="entry name" value="SI:DKEY-61P9.11"/>
    <property type="match status" value="1"/>
</dbReference>
<evidence type="ECO:0000313" key="11">
    <source>
        <dbReference type="Proteomes" id="UP000273405"/>
    </source>
</evidence>
<proteinExistence type="inferred from homology"/>
<feature type="domain" description="Carrier" evidence="8">
    <location>
        <begin position="613"/>
        <end position="690"/>
    </location>
</feature>
<dbReference type="Pfam" id="PF16197">
    <property type="entry name" value="KAsynt_C_assoc"/>
    <property type="match status" value="1"/>
</dbReference>
<dbReference type="Pfam" id="PF00501">
    <property type="entry name" value="AMP-binding"/>
    <property type="match status" value="1"/>
</dbReference>
<dbReference type="InterPro" id="IPR042099">
    <property type="entry name" value="ANL_N_sf"/>
</dbReference>
<evidence type="ECO:0000259" key="8">
    <source>
        <dbReference type="PROSITE" id="PS50075"/>
    </source>
</evidence>
<dbReference type="PROSITE" id="PS00012">
    <property type="entry name" value="PHOSPHOPANTETHEINE"/>
    <property type="match status" value="1"/>
</dbReference>
<dbReference type="InterPro" id="IPR040097">
    <property type="entry name" value="FAAL/FAAC"/>
</dbReference>
<dbReference type="PROSITE" id="PS50075">
    <property type="entry name" value="CARRIER"/>
    <property type="match status" value="1"/>
</dbReference>
<dbReference type="SUPFAM" id="SSF47336">
    <property type="entry name" value="ACP-like"/>
    <property type="match status" value="1"/>
</dbReference>
<dbReference type="InterPro" id="IPR014030">
    <property type="entry name" value="Ketoacyl_synth_N"/>
</dbReference>
<dbReference type="InterPro" id="IPR006162">
    <property type="entry name" value="Ppantetheine_attach_site"/>
</dbReference>
<dbReference type="Proteomes" id="UP000273405">
    <property type="component" value="Unassembled WGS sequence"/>
</dbReference>
<name>A0A3A8NZV4_9BACT</name>
<gene>
    <name evidence="10" type="ORF">D7X12_09075</name>
</gene>
<dbReference type="InterPro" id="IPR014031">
    <property type="entry name" value="Ketoacyl_synth_C"/>
</dbReference>
<dbReference type="PROSITE" id="PS52004">
    <property type="entry name" value="KS3_2"/>
    <property type="match status" value="1"/>
</dbReference>
<dbReference type="Pfam" id="PF23024">
    <property type="entry name" value="AMP-dom_DIP2-like"/>
    <property type="match status" value="1"/>
</dbReference>
<evidence type="ECO:0000256" key="2">
    <source>
        <dbReference type="ARBA" id="ARBA00022450"/>
    </source>
</evidence>
<dbReference type="Gene3D" id="3.40.50.12780">
    <property type="entry name" value="N-terminal domain of ligase-like"/>
    <property type="match status" value="1"/>
</dbReference>
<dbReference type="Gene3D" id="1.10.1200.10">
    <property type="entry name" value="ACP-like"/>
    <property type="match status" value="1"/>
</dbReference>
<sequence>MAPAPSHGYLEIPTLIDLLQQRGATRAGDDAYIFLEDDGALPVTFSELDRRARAVGALLQQQSAVGERAMLLYPPGMDYVAGFFGCLYGGVVAVPAYPPDPSRLERTLPRLMAIVRDSQATVVLTTSFILSMAEGLFEMAPELSKLRWVATDDVAAGIESAWIKPGVGADSLAFLQYTSGSTGTPKGVMLSHANLMHNLEAAKQKMGGHLGTRFVSWLPPYHDMGLIGGILSPLRWGCERAAVMMSPFTFLKRPMRWLEAISEYQGTVSGAPNFAFDLCVRKSTPEQRQALDLSSWEVAFSGAEPIRAETLDRFVEAFAPSGFRREAFYPCYGLAENTLIAAGGAKVEAPIERTVEVEPLERGRAVSADMGRPGTRRLISSGRTLSDQELLIVDPESLTARADGEVGEIWLKSPSVAQGYWKRPEESERTFQARVADTGAGPFLRTGDLGFVLDGEVFISARLKDLVILHGRNHYPQDLEASVEQSHPALRPGCNAAFSVEDAGQERLVVVQEMDTRHAFDVNEVAQAVRAAVAERHSVQLYGLALIPAGSIHKTTSGKIQRRATKAAWLDGTLEPLHTWRAETPSEAPPAPVASAPLSVGVAPVSEAPRVSATVRQLEAWIVDALARAMNVSADRLDVAAPFAELGVDSVAGVQLVGDLEAKLERKLPPTLVWDFPSIEALARHLADVAPEAAPASVAPRELASEEPIAIIGMGCRFPGAQNPQAFWRLLLEGQDAIREVPADRWDLGEYYDPDPTAAGKMTTRWGGFLDQVDRFDRSFFGLSPREASRMDPQQRLLLEVAWEALEDAGLPAERLAGSRTGVFVGISTSDFGAMQLTSRGLADAYAGTGGALSIAANRISYVLDLRGPSLAVDTACSSSLVATHLACRSLRAGESTVALVGGVNVMLSPALTVNFSKAGFMAPDGRCKAFDASANGYVRGEGAGVIVLKPLSRALADGDTIHAVIRGSAVNQDGRSNGLTAPNRFAQEAVLRAAYRDAGVAPSQVQYIEAHGTGTSLGDPIEAQALGAVLAEGRSPEAPCAIGSVKSNIGHLEAAAGLAGIIKVALSLRHGMVPASLHFQTPNPHIPFAELPLRVQDRLLPWPVASGPRLAGVSSFGFGGTNAHVVLEAHDASPARREPGPRGHGPGQQ</sequence>
<dbReference type="Gene3D" id="3.30.300.30">
    <property type="match status" value="1"/>
</dbReference>
<dbReference type="Pfam" id="PF00550">
    <property type="entry name" value="PP-binding"/>
    <property type="match status" value="1"/>
</dbReference>
<dbReference type="PANTHER" id="PTHR43775">
    <property type="entry name" value="FATTY ACID SYNTHASE"/>
    <property type="match status" value="1"/>
</dbReference>
<dbReference type="SUPFAM" id="SSF56801">
    <property type="entry name" value="Acetyl-CoA synthetase-like"/>
    <property type="match status" value="1"/>
</dbReference>
<dbReference type="PROSITE" id="PS00455">
    <property type="entry name" value="AMP_BINDING"/>
    <property type="match status" value="1"/>
</dbReference>
<dbReference type="InterPro" id="IPR020845">
    <property type="entry name" value="AMP-binding_CS"/>
</dbReference>
<keyword evidence="6" id="KW-0443">Lipid metabolism</keyword>
<dbReference type="SMART" id="SM01294">
    <property type="entry name" value="PKS_PP_betabranch"/>
    <property type="match status" value="1"/>
</dbReference>